<dbReference type="RefSeq" id="WP_009019525.1">
    <property type="nucleotide sequence ID" value="NZ_DS999411.1"/>
</dbReference>
<feature type="transmembrane region" description="Helical" evidence="6">
    <location>
        <begin position="33"/>
        <end position="52"/>
    </location>
</feature>
<evidence type="ECO:0000256" key="5">
    <source>
        <dbReference type="ARBA" id="ARBA00023136"/>
    </source>
</evidence>
<dbReference type="PANTHER" id="PTHR33931:SF2">
    <property type="entry name" value="HOLIN-LIKE PROTEIN CIDA"/>
    <property type="match status" value="1"/>
</dbReference>
<keyword evidence="2" id="KW-1003">Cell membrane</keyword>
<proteinExistence type="predicted"/>
<evidence type="ECO:0000256" key="1">
    <source>
        <dbReference type="ARBA" id="ARBA00004651"/>
    </source>
</evidence>
<dbReference type="STRING" id="565045.NOR51B_716"/>
<name>B8KTR9_9GAMM</name>
<gene>
    <name evidence="7" type="ORF">NOR51B_716</name>
</gene>
<keyword evidence="8" id="KW-1185">Reference proteome</keyword>
<feature type="transmembrane region" description="Helical" evidence="6">
    <location>
        <begin position="59"/>
        <end position="79"/>
    </location>
</feature>
<dbReference type="Pfam" id="PF03788">
    <property type="entry name" value="LrgA"/>
    <property type="match status" value="1"/>
</dbReference>
<accession>B8KTR9</accession>
<dbReference type="eggNOG" id="COG1380">
    <property type="taxonomic scope" value="Bacteria"/>
</dbReference>
<evidence type="ECO:0000256" key="2">
    <source>
        <dbReference type="ARBA" id="ARBA00022475"/>
    </source>
</evidence>
<evidence type="ECO:0000313" key="8">
    <source>
        <dbReference type="Proteomes" id="UP000004699"/>
    </source>
</evidence>
<keyword evidence="3 6" id="KW-0812">Transmembrane</keyword>
<dbReference type="HOGENOM" id="CLU_113736_4_2_6"/>
<sequence length="118" mass="12175">MAIARSIALLLLCQLAGSALVFATGLPLPGAVIGIVLLLLTLATLGHASAALNRVAGLLLSHMSLLFIPAGTGVIMLLGLIEREWLPITVAMVVSTLLGMMTTALIVHTYASDDLSDD</sequence>
<feature type="transmembrane region" description="Helical" evidence="6">
    <location>
        <begin position="85"/>
        <end position="107"/>
    </location>
</feature>
<organism evidence="7 8">
    <name type="scientific">Luminiphilus syltensis NOR5-1B</name>
    <dbReference type="NCBI Taxonomy" id="565045"/>
    <lineage>
        <taxon>Bacteria</taxon>
        <taxon>Pseudomonadati</taxon>
        <taxon>Pseudomonadota</taxon>
        <taxon>Gammaproteobacteria</taxon>
        <taxon>Cellvibrionales</taxon>
        <taxon>Halieaceae</taxon>
        <taxon>Luminiphilus</taxon>
    </lineage>
</organism>
<dbReference type="GO" id="GO:0005886">
    <property type="term" value="C:plasma membrane"/>
    <property type="evidence" value="ECO:0007669"/>
    <property type="project" value="UniProtKB-SubCell"/>
</dbReference>
<evidence type="ECO:0000313" key="7">
    <source>
        <dbReference type="EMBL" id="EED34777.1"/>
    </source>
</evidence>
<evidence type="ECO:0000256" key="3">
    <source>
        <dbReference type="ARBA" id="ARBA00022692"/>
    </source>
</evidence>
<dbReference type="OrthoDB" id="385012at2"/>
<keyword evidence="5 6" id="KW-0472">Membrane</keyword>
<dbReference type="InterPro" id="IPR005538">
    <property type="entry name" value="LrgA/CidA"/>
</dbReference>
<protein>
    <submittedName>
        <fullName evidence="7">LrgA family protein</fullName>
    </submittedName>
</protein>
<evidence type="ECO:0000256" key="6">
    <source>
        <dbReference type="SAM" id="Phobius"/>
    </source>
</evidence>
<comment type="subcellular location">
    <subcellularLocation>
        <location evidence="1">Cell membrane</location>
        <topology evidence="1">Multi-pass membrane protein</topology>
    </subcellularLocation>
</comment>
<reference evidence="8" key="1">
    <citation type="journal article" date="2013" name="BMC Microbiol.">
        <title>Taxonomy and evolution of bacteriochlorophyll a-containing members of the OM60/NOR5 clade of marine gammaproteobacteria: description of Luminiphilus syltensis gen. nov., sp. nov., reclassification of Haliea rubra as Pseudohaliea rubra gen. nov., comb. nov., and emendation of Chromatocurvus halotolerans.</title>
        <authorList>
            <person name="Spring S."/>
            <person name="Riedel T."/>
            <person name="Sproer C."/>
            <person name="Yan S."/>
            <person name="Harder J."/>
            <person name="Fuchs B.M."/>
        </authorList>
    </citation>
    <scope>NUCLEOTIDE SEQUENCE [LARGE SCALE GENOMIC DNA]</scope>
    <source>
        <strain evidence="8">NOR51-B</strain>
    </source>
</reference>
<dbReference type="EMBL" id="DS999411">
    <property type="protein sequence ID" value="EED34777.1"/>
    <property type="molecule type" value="Genomic_DNA"/>
</dbReference>
<dbReference type="AlphaFoldDB" id="B8KTR9"/>
<dbReference type="PANTHER" id="PTHR33931">
    <property type="entry name" value="HOLIN-LIKE PROTEIN CIDA-RELATED"/>
    <property type="match status" value="1"/>
</dbReference>
<dbReference type="Proteomes" id="UP000004699">
    <property type="component" value="Unassembled WGS sequence"/>
</dbReference>
<keyword evidence="4 6" id="KW-1133">Transmembrane helix</keyword>
<evidence type="ECO:0000256" key="4">
    <source>
        <dbReference type="ARBA" id="ARBA00022989"/>
    </source>
</evidence>